<dbReference type="InterPro" id="IPR051223">
    <property type="entry name" value="Polycystin"/>
</dbReference>
<dbReference type="Pfam" id="PF20519">
    <property type="entry name" value="Polycystin_dom"/>
    <property type="match status" value="1"/>
</dbReference>
<evidence type="ECO:0000313" key="7">
    <source>
        <dbReference type="EMBL" id="CAK0877884.1"/>
    </source>
</evidence>
<sequence>MSNVMLGSVRLRQLRVSKNTGCHVSKLAAHVFPNCYASYSDSYRSNVTYAPRFGPTYLKSAFAWKDASETNQISIRGSLNTYGADGFVADLPFNRSDSAVMIRDLWNSNWVDSATRAVVIELSVLNTNVNVIVNSRILFEFSPAGSVIGKSDGGIDDLAFSTRFNAGHVTPLSLALAFGHMDIVNMLGYCGGEAERGYSFTRGVVMYIISMPNTYCTAHLDFLVVMYTKDTAVKGMEAYLPKNHIHLPSAAVRRFPDFRWHRKSNGRLRQRRLELWEDRSDSHWDELFDYDWN</sequence>
<keyword evidence="8" id="KW-1185">Reference proteome</keyword>
<dbReference type="EMBL" id="CAUYUJ010017783">
    <property type="protein sequence ID" value="CAK0877884.1"/>
    <property type="molecule type" value="Genomic_DNA"/>
</dbReference>
<dbReference type="InterPro" id="IPR046791">
    <property type="entry name" value="Polycystin_dom"/>
</dbReference>
<keyword evidence="5" id="KW-0472">Membrane</keyword>
<dbReference type="PANTHER" id="PTHR10877">
    <property type="entry name" value="POLYCYSTIN FAMILY MEMBER"/>
    <property type="match status" value="1"/>
</dbReference>
<gene>
    <name evidence="7" type="ORF">PCOR1329_LOCUS61795</name>
</gene>
<evidence type="ECO:0000256" key="2">
    <source>
        <dbReference type="ARBA" id="ARBA00007200"/>
    </source>
</evidence>
<evidence type="ECO:0000313" key="8">
    <source>
        <dbReference type="Proteomes" id="UP001189429"/>
    </source>
</evidence>
<dbReference type="PANTHER" id="PTHR10877:SF183">
    <property type="entry name" value="AT14535P-RELATED"/>
    <property type="match status" value="1"/>
</dbReference>
<keyword evidence="4" id="KW-1133">Transmembrane helix</keyword>
<dbReference type="Proteomes" id="UP001189429">
    <property type="component" value="Unassembled WGS sequence"/>
</dbReference>
<protein>
    <recommendedName>
        <fullName evidence="6">Polycystin domain-containing protein</fullName>
    </recommendedName>
</protein>
<evidence type="ECO:0000256" key="5">
    <source>
        <dbReference type="ARBA" id="ARBA00023136"/>
    </source>
</evidence>
<evidence type="ECO:0000256" key="3">
    <source>
        <dbReference type="ARBA" id="ARBA00022692"/>
    </source>
</evidence>
<reference evidence="7" key="1">
    <citation type="submission" date="2023-10" db="EMBL/GenBank/DDBJ databases">
        <authorList>
            <person name="Chen Y."/>
            <person name="Shah S."/>
            <person name="Dougan E. K."/>
            <person name="Thang M."/>
            <person name="Chan C."/>
        </authorList>
    </citation>
    <scope>NUCLEOTIDE SEQUENCE [LARGE SCALE GENOMIC DNA]</scope>
</reference>
<comment type="subcellular location">
    <subcellularLocation>
        <location evidence="1">Membrane</location>
        <topology evidence="1">Multi-pass membrane protein</topology>
    </subcellularLocation>
</comment>
<comment type="similarity">
    <text evidence="2">Belongs to the polycystin family.</text>
</comment>
<evidence type="ECO:0000259" key="6">
    <source>
        <dbReference type="Pfam" id="PF20519"/>
    </source>
</evidence>
<organism evidence="7 8">
    <name type="scientific">Prorocentrum cordatum</name>
    <dbReference type="NCBI Taxonomy" id="2364126"/>
    <lineage>
        <taxon>Eukaryota</taxon>
        <taxon>Sar</taxon>
        <taxon>Alveolata</taxon>
        <taxon>Dinophyceae</taxon>
        <taxon>Prorocentrales</taxon>
        <taxon>Prorocentraceae</taxon>
        <taxon>Prorocentrum</taxon>
    </lineage>
</organism>
<feature type="domain" description="Polycystin" evidence="6">
    <location>
        <begin position="2"/>
        <end position="149"/>
    </location>
</feature>
<comment type="caution">
    <text evidence="7">The sequence shown here is derived from an EMBL/GenBank/DDBJ whole genome shotgun (WGS) entry which is preliminary data.</text>
</comment>
<proteinExistence type="inferred from homology"/>
<keyword evidence="3" id="KW-0812">Transmembrane</keyword>
<accession>A0ABN9VWB3</accession>
<evidence type="ECO:0000256" key="1">
    <source>
        <dbReference type="ARBA" id="ARBA00004141"/>
    </source>
</evidence>
<evidence type="ECO:0000256" key="4">
    <source>
        <dbReference type="ARBA" id="ARBA00022989"/>
    </source>
</evidence>
<name>A0ABN9VWB3_9DINO</name>